<reference evidence="2 3" key="3">
    <citation type="journal article" date="2013" name="Rice">
        <title>Improvement of the Oryza sativa Nipponbare reference genome using next generation sequence and optical map data.</title>
        <authorList>
            <person name="Kawahara Y."/>
            <person name="de la Bastide M."/>
            <person name="Hamilton J.P."/>
            <person name="Kanamori H."/>
            <person name="McCombie W.R."/>
            <person name="Ouyang S."/>
            <person name="Schwartz D.C."/>
            <person name="Tanaka T."/>
            <person name="Wu J."/>
            <person name="Zhou S."/>
            <person name="Childs K.L."/>
            <person name="Davidson R.M."/>
            <person name="Lin H."/>
            <person name="Quesada-Ocampo L."/>
            <person name="Vaillancourt B."/>
            <person name="Sakai H."/>
            <person name="Lee S.S."/>
            <person name="Kim J."/>
            <person name="Numa H."/>
            <person name="Itoh T."/>
            <person name="Buell C.R."/>
            <person name="Matsumoto T."/>
        </authorList>
    </citation>
    <scope>NUCLEOTIDE SEQUENCE [LARGE SCALE GENOMIC DNA]</scope>
    <source>
        <strain evidence="3">cv. Nipponbare</strain>
    </source>
</reference>
<keyword evidence="1" id="KW-0472">Membrane</keyword>
<dbReference type="Gramene" id="Os03t0283850-00">
    <property type="protein sequence ID" value="Os03t0283850-00"/>
    <property type="gene ID" value="Os03g0283850"/>
</dbReference>
<dbReference type="Proteomes" id="UP000059680">
    <property type="component" value="Chromosome 3"/>
</dbReference>
<dbReference type="EMBL" id="AP014959">
    <property type="protein sequence ID" value="BAS83601.1"/>
    <property type="molecule type" value="Genomic_DNA"/>
</dbReference>
<dbReference type="PaxDb" id="39947-A0A0N7KH21"/>
<feature type="non-terminal residue" evidence="2">
    <location>
        <position position="106"/>
    </location>
</feature>
<proteinExistence type="predicted"/>
<sequence>VLLCSFQHSFGHYSSLLHLSKCCHRCVILLLNVRGTKSIFLISSISLSSYAGIFCHFLFLLHSYQNLQAYSSEFCRLLYLAVAGIASVLLLFFFVTIPVQFNYVDK</sequence>
<dbReference type="AlphaFoldDB" id="A0A0N7KH21"/>
<keyword evidence="1" id="KW-0812">Transmembrane</keyword>
<dbReference type="InParanoid" id="A0A0N7KH21"/>
<gene>
    <name evidence="2" type="ordered locus">Os03g0283850</name>
    <name evidence="2" type="ORF">OSNPB_030283850</name>
</gene>
<organism evidence="2 3">
    <name type="scientific">Oryza sativa subsp. japonica</name>
    <name type="common">Rice</name>
    <dbReference type="NCBI Taxonomy" id="39947"/>
    <lineage>
        <taxon>Eukaryota</taxon>
        <taxon>Viridiplantae</taxon>
        <taxon>Streptophyta</taxon>
        <taxon>Embryophyta</taxon>
        <taxon>Tracheophyta</taxon>
        <taxon>Spermatophyta</taxon>
        <taxon>Magnoliopsida</taxon>
        <taxon>Liliopsida</taxon>
        <taxon>Poales</taxon>
        <taxon>Poaceae</taxon>
        <taxon>BOP clade</taxon>
        <taxon>Oryzoideae</taxon>
        <taxon>Oryzeae</taxon>
        <taxon>Oryzinae</taxon>
        <taxon>Oryza</taxon>
        <taxon>Oryza sativa</taxon>
    </lineage>
</organism>
<feature type="transmembrane region" description="Helical" evidence="1">
    <location>
        <begin position="39"/>
        <end position="61"/>
    </location>
</feature>
<protein>
    <submittedName>
        <fullName evidence="2">Os03g0283850 protein</fullName>
    </submittedName>
</protein>
<keyword evidence="1" id="KW-1133">Transmembrane helix</keyword>
<evidence type="ECO:0000313" key="2">
    <source>
        <dbReference type="EMBL" id="BAS83601.1"/>
    </source>
</evidence>
<accession>A0A0N7KH21</accession>
<feature type="transmembrane region" description="Helical" evidence="1">
    <location>
        <begin position="77"/>
        <end position="101"/>
    </location>
</feature>
<name>A0A0N7KH21_ORYSJ</name>
<reference evidence="2 3" key="2">
    <citation type="journal article" date="2013" name="Plant Cell Physiol.">
        <title>Rice Annotation Project Database (RAP-DB): an integrative and interactive database for rice genomics.</title>
        <authorList>
            <person name="Sakai H."/>
            <person name="Lee S.S."/>
            <person name="Tanaka T."/>
            <person name="Numa H."/>
            <person name="Kim J."/>
            <person name="Kawahara Y."/>
            <person name="Wakimoto H."/>
            <person name="Yang C.C."/>
            <person name="Iwamoto M."/>
            <person name="Abe T."/>
            <person name="Yamada Y."/>
            <person name="Muto A."/>
            <person name="Inokuchi H."/>
            <person name="Ikemura T."/>
            <person name="Matsumoto T."/>
            <person name="Sasaki T."/>
            <person name="Itoh T."/>
        </authorList>
    </citation>
    <scope>NUCLEOTIDE SEQUENCE [LARGE SCALE GENOMIC DNA]</scope>
    <source>
        <strain evidence="3">cv. Nipponbare</strain>
    </source>
</reference>
<evidence type="ECO:0000256" key="1">
    <source>
        <dbReference type="SAM" id="Phobius"/>
    </source>
</evidence>
<keyword evidence="3" id="KW-1185">Reference proteome</keyword>
<reference evidence="3" key="1">
    <citation type="journal article" date="2005" name="Nature">
        <title>The map-based sequence of the rice genome.</title>
        <authorList>
            <consortium name="International rice genome sequencing project (IRGSP)"/>
            <person name="Matsumoto T."/>
            <person name="Wu J."/>
            <person name="Kanamori H."/>
            <person name="Katayose Y."/>
            <person name="Fujisawa M."/>
            <person name="Namiki N."/>
            <person name="Mizuno H."/>
            <person name="Yamamoto K."/>
            <person name="Antonio B.A."/>
            <person name="Baba T."/>
            <person name="Sakata K."/>
            <person name="Nagamura Y."/>
            <person name="Aoki H."/>
            <person name="Arikawa K."/>
            <person name="Arita K."/>
            <person name="Bito T."/>
            <person name="Chiden Y."/>
            <person name="Fujitsuka N."/>
            <person name="Fukunaka R."/>
            <person name="Hamada M."/>
            <person name="Harada C."/>
            <person name="Hayashi A."/>
            <person name="Hijishita S."/>
            <person name="Honda M."/>
            <person name="Hosokawa S."/>
            <person name="Ichikawa Y."/>
            <person name="Idonuma A."/>
            <person name="Iijima M."/>
            <person name="Ikeda M."/>
            <person name="Ikeno M."/>
            <person name="Ito K."/>
            <person name="Ito S."/>
            <person name="Ito T."/>
            <person name="Ito Y."/>
            <person name="Ito Y."/>
            <person name="Iwabuchi A."/>
            <person name="Kamiya K."/>
            <person name="Karasawa W."/>
            <person name="Kurita K."/>
            <person name="Katagiri S."/>
            <person name="Kikuta A."/>
            <person name="Kobayashi H."/>
            <person name="Kobayashi N."/>
            <person name="Machita K."/>
            <person name="Maehara T."/>
            <person name="Masukawa M."/>
            <person name="Mizubayashi T."/>
            <person name="Mukai Y."/>
            <person name="Nagasaki H."/>
            <person name="Nagata Y."/>
            <person name="Naito S."/>
            <person name="Nakashima M."/>
            <person name="Nakama Y."/>
            <person name="Nakamichi Y."/>
            <person name="Nakamura M."/>
            <person name="Meguro A."/>
            <person name="Negishi M."/>
            <person name="Ohta I."/>
            <person name="Ohta T."/>
            <person name="Okamoto M."/>
            <person name="Ono N."/>
            <person name="Saji S."/>
            <person name="Sakaguchi M."/>
            <person name="Sakai K."/>
            <person name="Shibata M."/>
            <person name="Shimokawa T."/>
            <person name="Song J."/>
            <person name="Takazaki Y."/>
            <person name="Terasawa K."/>
            <person name="Tsugane M."/>
            <person name="Tsuji K."/>
            <person name="Ueda S."/>
            <person name="Waki K."/>
            <person name="Yamagata H."/>
            <person name="Yamamoto M."/>
            <person name="Yamamoto S."/>
            <person name="Yamane H."/>
            <person name="Yoshiki S."/>
            <person name="Yoshihara R."/>
            <person name="Yukawa K."/>
            <person name="Zhong H."/>
            <person name="Yano M."/>
            <person name="Yuan Q."/>
            <person name="Ouyang S."/>
            <person name="Liu J."/>
            <person name="Jones K.M."/>
            <person name="Gansberger K."/>
            <person name="Moffat K."/>
            <person name="Hill J."/>
            <person name="Bera J."/>
            <person name="Fadrosh D."/>
            <person name="Jin S."/>
            <person name="Johri S."/>
            <person name="Kim M."/>
            <person name="Overton L."/>
            <person name="Reardon M."/>
            <person name="Tsitrin T."/>
            <person name="Vuong H."/>
            <person name="Weaver B."/>
            <person name="Ciecko A."/>
            <person name="Tallon L."/>
            <person name="Jackson J."/>
            <person name="Pai G."/>
            <person name="Aken S.V."/>
            <person name="Utterback T."/>
            <person name="Reidmuller S."/>
            <person name="Feldblyum T."/>
            <person name="Hsiao J."/>
            <person name="Zismann V."/>
            <person name="Iobst S."/>
            <person name="de Vazeille A.R."/>
            <person name="Buell C.R."/>
            <person name="Ying K."/>
            <person name="Li Y."/>
            <person name="Lu T."/>
            <person name="Huang Y."/>
            <person name="Zhao Q."/>
            <person name="Feng Q."/>
            <person name="Zhang L."/>
            <person name="Zhu J."/>
            <person name="Weng Q."/>
            <person name="Mu J."/>
            <person name="Lu Y."/>
            <person name="Fan D."/>
            <person name="Liu Y."/>
            <person name="Guan J."/>
            <person name="Zhang Y."/>
            <person name="Yu S."/>
            <person name="Liu X."/>
            <person name="Zhang Y."/>
            <person name="Hong G."/>
            <person name="Han B."/>
            <person name="Choisne N."/>
            <person name="Demange N."/>
            <person name="Orjeda G."/>
            <person name="Samain S."/>
            <person name="Cattolico L."/>
            <person name="Pelletier E."/>
            <person name="Couloux A."/>
            <person name="Segurens B."/>
            <person name="Wincker P."/>
            <person name="D'Hont A."/>
            <person name="Scarpelli C."/>
            <person name="Weissenbach J."/>
            <person name="Salanoubat M."/>
            <person name="Quetier F."/>
            <person name="Yu Y."/>
            <person name="Kim H.R."/>
            <person name="Rambo T."/>
            <person name="Currie J."/>
            <person name="Collura K."/>
            <person name="Luo M."/>
            <person name="Yang T."/>
            <person name="Ammiraju J.S.S."/>
            <person name="Engler F."/>
            <person name="Soderlund C."/>
            <person name="Wing R.A."/>
            <person name="Palmer L.E."/>
            <person name="de la Bastide M."/>
            <person name="Spiegel L."/>
            <person name="Nascimento L."/>
            <person name="Zutavern T."/>
            <person name="O'Shaughnessy A."/>
            <person name="Dike S."/>
            <person name="Dedhia N."/>
            <person name="Preston R."/>
            <person name="Balija V."/>
            <person name="McCombie W.R."/>
            <person name="Chow T."/>
            <person name="Chen H."/>
            <person name="Chung M."/>
            <person name="Chen C."/>
            <person name="Shaw J."/>
            <person name="Wu H."/>
            <person name="Hsiao K."/>
            <person name="Chao Y."/>
            <person name="Chu M."/>
            <person name="Cheng C."/>
            <person name="Hour A."/>
            <person name="Lee P."/>
            <person name="Lin S."/>
            <person name="Lin Y."/>
            <person name="Liou J."/>
            <person name="Liu S."/>
            <person name="Hsing Y."/>
            <person name="Raghuvanshi S."/>
            <person name="Mohanty A."/>
            <person name="Bharti A.K."/>
            <person name="Gaur A."/>
            <person name="Gupta V."/>
            <person name="Kumar D."/>
            <person name="Ravi V."/>
            <person name="Vij S."/>
            <person name="Kapur A."/>
            <person name="Khurana P."/>
            <person name="Khurana P."/>
            <person name="Khurana J.P."/>
            <person name="Tyagi A.K."/>
            <person name="Gaikwad K."/>
            <person name="Singh A."/>
            <person name="Dalal V."/>
            <person name="Srivastava S."/>
            <person name="Dixit A."/>
            <person name="Pal A.K."/>
            <person name="Ghazi I.A."/>
            <person name="Yadav M."/>
            <person name="Pandit A."/>
            <person name="Bhargava A."/>
            <person name="Sureshbabu K."/>
            <person name="Batra K."/>
            <person name="Sharma T.R."/>
            <person name="Mohapatra T."/>
            <person name="Singh N.K."/>
            <person name="Messing J."/>
            <person name="Nelson A.B."/>
            <person name="Fuks G."/>
            <person name="Kavchok S."/>
            <person name="Keizer G."/>
            <person name="Linton E."/>
            <person name="Llaca V."/>
            <person name="Song R."/>
            <person name="Tanyolac B."/>
            <person name="Young S."/>
            <person name="Ho-Il K."/>
            <person name="Hahn J.H."/>
            <person name="Sangsakoo G."/>
            <person name="Vanavichit A."/>
            <person name="de Mattos Luiz.A.T."/>
            <person name="Zimmer P.D."/>
            <person name="Malone G."/>
            <person name="Dellagostin O."/>
            <person name="de Oliveira A.C."/>
            <person name="Bevan M."/>
            <person name="Bancroft I."/>
            <person name="Minx P."/>
            <person name="Cordum H."/>
            <person name="Wilson R."/>
            <person name="Cheng Z."/>
            <person name="Jin W."/>
            <person name="Jiang J."/>
            <person name="Leong S.A."/>
            <person name="Iwama H."/>
            <person name="Gojobori T."/>
            <person name="Itoh T."/>
            <person name="Niimura Y."/>
            <person name="Fujii Y."/>
            <person name="Habara T."/>
            <person name="Sakai H."/>
            <person name="Sato Y."/>
            <person name="Wilson G."/>
            <person name="Kumar K."/>
            <person name="McCouch S."/>
            <person name="Juretic N."/>
            <person name="Hoen D."/>
            <person name="Wright S."/>
            <person name="Bruskiewich R."/>
            <person name="Bureau T."/>
            <person name="Miyao A."/>
            <person name="Hirochika H."/>
            <person name="Nishikawa T."/>
            <person name="Kadowaki K."/>
            <person name="Sugiura M."/>
            <person name="Burr B."/>
            <person name="Sasaki T."/>
        </authorList>
    </citation>
    <scope>NUCLEOTIDE SEQUENCE [LARGE SCALE GENOMIC DNA]</scope>
    <source>
        <strain evidence="3">cv. Nipponbare</strain>
    </source>
</reference>
<evidence type="ECO:0000313" key="3">
    <source>
        <dbReference type="Proteomes" id="UP000059680"/>
    </source>
</evidence>